<dbReference type="EMBL" id="CAJVPM010025634">
    <property type="protein sequence ID" value="CAG8658723.1"/>
    <property type="molecule type" value="Genomic_DNA"/>
</dbReference>
<dbReference type="Proteomes" id="UP000789860">
    <property type="component" value="Unassembled WGS sequence"/>
</dbReference>
<name>A0ACA9NJD3_9GLOM</name>
<accession>A0ACA9NJD3</accession>
<feature type="non-terminal residue" evidence="1">
    <location>
        <position position="1"/>
    </location>
</feature>
<feature type="non-terminal residue" evidence="1">
    <location>
        <position position="45"/>
    </location>
</feature>
<evidence type="ECO:0000313" key="2">
    <source>
        <dbReference type="Proteomes" id="UP000789860"/>
    </source>
</evidence>
<sequence length="45" mass="5455">IHILINTKRRERHQNHTPPPLYEEVTTMLNRQGSFNRQRSQEQSL</sequence>
<keyword evidence="2" id="KW-1185">Reference proteome</keyword>
<protein>
    <submittedName>
        <fullName evidence="1">4218_t:CDS:1</fullName>
    </submittedName>
</protein>
<organism evidence="1 2">
    <name type="scientific">Scutellospora calospora</name>
    <dbReference type="NCBI Taxonomy" id="85575"/>
    <lineage>
        <taxon>Eukaryota</taxon>
        <taxon>Fungi</taxon>
        <taxon>Fungi incertae sedis</taxon>
        <taxon>Mucoromycota</taxon>
        <taxon>Glomeromycotina</taxon>
        <taxon>Glomeromycetes</taxon>
        <taxon>Diversisporales</taxon>
        <taxon>Gigasporaceae</taxon>
        <taxon>Scutellospora</taxon>
    </lineage>
</organism>
<proteinExistence type="predicted"/>
<evidence type="ECO:0000313" key="1">
    <source>
        <dbReference type="EMBL" id="CAG8658723.1"/>
    </source>
</evidence>
<gene>
    <name evidence="1" type="ORF">SCALOS_LOCUS8951</name>
</gene>
<reference evidence="1" key="1">
    <citation type="submission" date="2021-06" db="EMBL/GenBank/DDBJ databases">
        <authorList>
            <person name="Kallberg Y."/>
            <person name="Tangrot J."/>
            <person name="Rosling A."/>
        </authorList>
    </citation>
    <scope>NUCLEOTIDE SEQUENCE</scope>
    <source>
        <strain evidence="1">AU212A</strain>
    </source>
</reference>
<comment type="caution">
    <text evidence="1">The sequence shown here is derived from an EMBL/GenBank/DDBJ whole genome shotgun (WGS) entry which is preliminary data.</text>
</comment>